<evidence type="ECO:0000259" key="6">
    <source>
        <dbReference type="Pfam" id="PF04129"/>
    </source>
</evidence>
<dbReference type="HOGENOM" id="CLU_029212_0_0_1"/>
<keyword evidence="3" id="KW-0813">Transport</keyword>
<evidence type="ECO:0000256" key="4">
    <source>
        <dbReference type="ARBA" id="ARBA00022927"/>
    </source>
</evidence>
<dbReference type="Pfam" id="PF20655">
    <property type="entry name" value="Vps52_C"/>
    <property type="match status" value="2"/>
</dbReference>
<evidence type="ECO:0000256" key="1">
    <source>
        <dbReference type="ARBA" id="ARBA00004601"/>
    </source>
</evidence>
<evidence type="ECO:0000259" key="7">
    <source>
        <dbReference type="Pfam" id="PF20655"/>
    </source>
</evidence>
<dbReference type="PANTHER" id="PTHR14190:SF7">
    <property type="entry name" value="VACUOLAR PROTEIN SORTING-ASSOCIATED PROTEIN 52 HOMOLOG"/>
    <property type="match status" value="1"/>
</dbReference>
<keyword evidence="9" id="KW-1185">Reference proteome</keyword>
<dbReference type="GO" id="GO:0042147">
    <property type="term" value="P:retrograde transport, endosome to Golgi"/>
    <property type="evidence" value="ECO:0007669"/>
    <property type="project" value="TreeGrafter"/>
</dbReference>
<comment type="subcellular location">
    <subcellularLocation>
        <location evidence="1">Golgi apparatus</location>
        <location evidence="1">trans-Golgi network</location>
    </subcellularLocation>
</comment>
<feature type="domain" description="Vps52 C-terminal" evidence="7">
    <location>
        <begin position="357"/>
        <end position="538"/>
    </location>
</feature>
<dbReference type="GO" id="GO:0000938">
    <property type="term" value="C:GARP complex"/>
    <property type="evidence" value="ECO:0007669"/>
    <property type="project" value="TreeGrafter"/>
</dbReference>
<dbReference type="InterPro" id="IPR048361">
    <property type="entry name" value="Vps52_C"/>
</dbReference>
<dbReference type="AlphaFoldDB" id="A0A0C3CBZ2"/>
<dbReference type="EMBL" id="KN831771">
    <property type="protein sequence ID" value="KIM46315.1"/>
    <property type="molecule type" value="Genomic_DNA"/>
</dbReference>
<evidence type="ECO:0000256" key="3">
    <source>
        <dbReference type="ARBA" id="ARBA00022448"/>
    </source>
</evidence>
<feature type="domain" description="Vps52 coiled-coil" evidence="6">
    <location>
        <begin position="22"/>
        <end position="186"/>
    </location>
</feature>
<evidence type="ECO:0000256" key="2">
    <source>
        <dbReference type="ARBA" id="ARBA00008180"/>
    </source>
</evidence>
<dbReference type="InterPro" id="IPR007258">
    <property type="entry name" value="Vps52"/>
</dbReference>
<evidence type="ECO:0000256" key="5">
    <source>
        <dbReference type="ARBA" id="ARBA00023034"/>
    </source>
</evidence>
<evidence type="ECO:0000313" key="9">
    <source>
        <dbReference type="Proteomes" id="UP000053424"/>
    </source>
</evidence>
<dbReference type="Pfam" id="PF04129">
    <property type="entry name" value="Vps52_CC"/>
    <property type="match status" value="1"/>
</dbReference>
<comment type="similarity">
    <text evidence="2">Belongs to the VPS52 family.</text>
</comment>
<accession>A0A0C3CBZ2</accession>
<dbReference type="STRING" id="686832.A0A0C3CBZ2"/>
<proteinExistence type="inferred from homology"/>
<name>A0A0C3CBZ2_HEBCY</name>
<gene>
    <name evidence="8" type="ORF">M413DRAFT_441403</name>
</gene>
<reference evidence="8 9" key="1">
    <citation type="submission" date="2014-04" db="EMBL/GenBank/DDBJ databases">
        <authorList>
            <consortium name="DOE Joint Genome Institute"/>
            <person name="Kuo A."/>
            <person name="Gay G."/>
            <person name="Dore J."/>
            <person name="Kohler A."/>
            <person name="Nagy L.G."/>
            <person name="Floudas D."/>
            <person name="Copeland A."/>
            <person name="Barry K.W."/>
            <person name="Cichocki N."/>
            <person name="Veneault-Fourrey C."/>
            <person name="LaButti K."/>
            <person name="Lindquist E.A."/>
            <person name="Lipzen A."/>
            <person name="Lundell T."/>
            <person name="Morin E."/>
            <person name="Murat C."/>
            <person name="Sun H."/>
            <person name="Tunlid A."/>
            <person name="Henrissat B."/>
            <person name="Grigoriev I.V."/>
            <person name="Hibbett D.S."/>
            <person name="Martin F."/>
            <person name="Nordberg H.P."/>
            <person name="Cantor M.N."/>
            <person name="Hua S.X."/>
        </authorList>
    </citation>
    <scope>NUCLEOTIDE SEQUENCE [LARGE SCALE GENOMIC DNA]</scope>
    <source>
        <strain evidence="9">h7</strain>
    </source>
</reference>
<keyword evidence="4" id="KW-0653">Protein transport</keyword>
<protein>
    <recommendedName>
        <fullName evidence="10">Vacuolar sorting protein</fullName>
    </recommendedName>
</protein>
<keyword evidence="5" id="KW-0333">Golgi apparatus</keyword>
<dbReference type="GO" id="GO:0006896">
    <property type="term" value="P:Golgi to vacuole transport"/>
    <property type="evidence" value="ECO:0007669"/>
    <property type="project" value="TreeGrafter"/>
</dbReference>
<evidence type="ECO:0008006" key="10">
    <source>
        <dbReference type="Google" id="ProtNLM"/>
    </source>
</evidence>
<dbReference type="Proteomes" id="UP000053424">
    <property type="component" value="Unassembled WGS sequence"/>
</dbReference>
<dbReference type="GO" id="GO:0015031">
    <property type="term" value="P:protein transport"/>
    <property type="evidence" value="ECO:0007669"/>
    <property type="project" value="UniProtKB-KW"/>
</dbReference>
<dbReference type="GO" id="GO:0019905">
    <property type="term" value="F:syntaxin binding"/>
    <property type="evidence" value="ECO:0007669"/>
    <property type="project" value="TreeGrafter"/>
</dbReference>
<sequence length="579" mass="64879">MASEHRSEQTEVGNFYRVRAKDYVDLHDQVQTSVSLLDNLETFLSTFQKDLAAVAGQISELQDRSKDIDNRLKSRKRIEKPLSNLLSEITVPPSLATTILDTSVGEPWIDAIIDFERRLNTSKTRTRVKAARDLGEVIEGLRIVAATKLRVFFLALFQPIRSSVTTNMQVIQTSVLLKYSALFGFLQRQAPNVATELQRAYVGAARLYYETGFRRYARSLGVVKARTIEKFEPLINVHSDPNIQLERLQHAKIDGPGVTLSFMADNKTHKDHVEALLRSLLLVFLDNATAEYSFISTFFIPQRTLPPLEAPASAPPSAVLSPDGGTFTELRSPSGSDYGALRPLSSTTPGLGGFVSFVAKSKEEQATIDGMWKQVLDPVMEYCQAFVRSILDPIPPTIPLLTMIRLAEDIVAEIQKRHCPPAETYIFGLSLQMWPVFQKGMTEHIESLKKLADGTSSGYFSRSSTTTDAMTENICGQYVVFFNSFVFLTDSEADNMIFSNLLRLRQEMAKLIVRHTAQGNDPLTRAKDQLKFYGILLQGLSKGTHHTAHLKLQQEIAHWAYLEEEVKRKMVSAGSRQGR</sequence>
<evidence type="ECO:0000313" key="8">
    <source>
        <dbReference type="EMBL" id="KIM46315.1"/>
    </source>
</evidence>
<feature type="domain" description="Vps52 C-terminal" evidence="7">
    <location>
        <begin position="258"/>
        <end position="300"/>
    </location>
</feature>
<dbReference type="PANTHER" id="PTHR14190">
    <property type="entry name" value="SUPPRESSOR OF ACTIN MUTATIONS 2/VACUOLAR PROTEIN SORTING 52"/>
    <property type="match status" value="1"/>
</dbReference>
<dbReference type="GO" id="GO:0032456">
    <property type="term" value="P:endocytic recycling"/>
    <property type="evidence" value="ECO:0007669"/>
    <property type="project" value="TreeGrafter"/>
</dbReference>
<dbReference type="OrthoDB" id="19482at2759"/>
<dbReference type="GO" id="GO:0005829">
    <property type="term" value="C:cytosol"/>
    <property type="evidence" value="ECO:0007669"/>
    <property type="project" value="GOC"/>
</dbReference>
<organism evidence="8 9">
    <name type="scientific">Hebeloma cylindrosporum</name>
    <dbReference type="NCBI Taxonomy" id="76867"/>
    <lineage>
        <taxon>Eukaryota</taxon>
        <taxon>Fungi</taxon>
        <taxon>Dikarya</taxon>
        <taxon>Basidiomycota</taxon>
        <taxon>Agaricomycotina</taxon>
        <taxon>Agaricomycetes</taxon>
        <taxon>Agaricomycetidae</taxon>
        <taxon>Agaricales</taxon>
        <taxon>Agaricineae</taxon>
        <taxon>Hymenogastraceae</taxon>
        <taxon>Hebeloma</taxon>
    </lineage>
</organism>
<dbReference type="InterPro" id="IPR048319">
    <property type="entry name" value="Vps52_CC"/>
</dbReference>
<reference evidence="9" key="2">
    <citation type="submission" date="2015-01" db="EMBL/GenBank/DDBJ databases">
        <title>Evolutionary Origins and Diversification of the Mycorrhizal Mutualists.</title>
        <authorList>
            <consortium name="DOE Joint Genome Institute"/>
            <consortium name="Mycorrhizal Genomics Consortium"/>
            <person name="Kohler A."/>
            <person name="Kuo A."/>
            <person name="Nagy L.G."/>
            <person name="Floudas D."/>
            <person name="Copeland A."/>
            <person name="Barry K.W."/>
            <person name="Cichocki N."/>
            <person name="Veneault-Fourrey C."/>
            <person name="LaButti K."/>
            <person name="Lindquist E.A."/>
            <person name="Lipzen A."/>
            <person name="Lundell T."/>
            <person name="Morin E."/>
            <person name="Murat C."/>
            <person name="Riley R."/>
            <person name="Ohm R."/>
            <person name="Sun H."/>
            <person name="Tunlid A."/>
            <person name="Henrissat B."/>
            <person name="Grigoriev I.V."/>
            <person name="Hibbett D.S."/>
            <person name="Martin F."/>
        </authorList>
    </citation>
    <scope>NUCLEOTIDE SEQUENCE [LARGE SCALE GENOMIC DNA]</scope>
    <source>
        <strain evidence="9">h7</strain>
    </source>
</reference>